<comment type="caution">
    <text evidence="2">The sequence shown here is derived from an EMBL/GenBank/DDBJ whole genome shotgun (WGS) entry which is preliminary data.</text>
</comment>
<dbReference type="Proteomes" id="UP001516400">
    <property type="component" value="Unassembled WGS sequence"/>
</dbReference>
<feature type="compositionally biased region" description="Polar residues" evidence="1">
    <location>
        <begin position="39"/>
        <end position="57"/>
    </location>
</feature>
<reference evidence="2 3" key="1">
    <citation type="journal article" date="2021" name="BMC Biol.">
        <title>Horizontally acquired antibacterial genes associated with adaptive radiation of ladybird beetles.</title>
        <authorList>
            <person name="Li H.S."/>
            <person name="Tang X.F."/>
            <person name="Huang Y.H."/>
            <person name="Xu Z.Y."/>
            <person name="Chen M.L."/>
            <person name="Du X.Y."/>
            <person name="Qiu B.Y."/>
            <person name="Chen P.T."/>
            <person name="Zhang W."/>
            <person name="Slipinski A."/>
            <person name="Escalona H.E."/>
            <person name="Waterhouse R.M."/>
            <person name="Zwick A."/>
            <person name="Pang H."/>
        </authorList>
    </citation>
    <scope>NUCLEOTIDE SEQUENCE [LARGE SCALE GENOMIC DNA]</scope>
    <source>
        <strain evidence="2">SYSU2018</strain>
    </source>
</reference>
<feature type="region of interest" description="Disordered" evidence="1">
    <location>
        <begin position="33"/>
        <end position="79"/>
    </location>
</feature>
<evidence type="ECO:0000313" key="2">
    <source>
        <dbReference type="EMBL" id="KAL3267503.1"/>
    </source>
</evidence>
<sequence length="79" mass="8445">MDQKAFCFDLVDMDGRLVVNIISSVMASLASPAPLADANGNNDSGYAPSQTDASTVMESPKPKKKMYKKNGASIDTEMK</sequence>
<dbReference type="AlphaFoldDB" id="A0ABD2MME9"/>
<name>A0ABD2MME9_9CUCU</name>
<evidence type="ECO:0000256" key="1">
    <source>
        <dbReference type="SAM" id="MobiDB-lite"/>
    </source>
</evidence>
<gene>
    <name evidence="2" type="ORF">HHI36_011626</name>
</gene>
<proteinExistence type="predicted"/>
<protein>
    <submittedName>
        <fullName evidence="2">Uncharacterized protein</fullName>
    </submittedName>
</protein>
<accession>A0ABD2MME9</accession>
<dbReference type="EMBL" id="JABFTP020000001">
    <property type="protein sequence ID" value="KAL3267503.1"/>
    <property type="molecule type" value="Genomic_DNA"/>
</dbReference>
<keyword evidence="3" id="KW-1185">Reference proteome</keyword>
<evidence type="ECO:0000313" key="3">
    <source>
        <dbReference type="Proteomes" id="UP001516400"/>
    </source>
</evidence>
<organism evidence="2 3">
    <name type="scientific">Cryptolaemus montrouzieri</name>
    <dbReference type="NCBI Taxonomy" id="559131"/>
    <lineage>
        <taxon>Eukaryota</taxon>
        <taxon>Metazoa</taxon>
        <taxon>Ecdysozoa</taxon>
        <taxon>Arthropoda</taxon>
        <taxon>Hexapoda</taxon>
        <taxon>Insecta</taxon>
        <taxon>Pterygota</taxon>
        <taxon>Neoptera</taxon>
        <taxon>Endopterygota</taxon>
        <taxon>Coleoptera</taxon>
        <taxon>Polyphaga</taxon>
        <taxon>Cucujiformia</taxon>
        <taxon>Coccinelloidea</taxon>
        <taxon>Coccinellidae</taxon>
        <taxon>Scymninae</taxon>
        <taxon>Scymnini</taxon>
        <taxon>Cryptolaemus</taxon>
    </lineage>
</organism>